<feature type="domain" description="Brl1/Brr6" evidence="2">
    <location>
        <begin position="41"/>
        <end position="178"/>
    </location>
</feature>
<dbReference type="InterPro" id="IPR040202">
    <property type="entry name" value="Brl1/Brr6"/>
</dbReference>
<evidence type="ECO:0000256" key="1">
    <source>
        <dbReference type="SAM" id="Phobius"/>
    </source>
</evidence>
<protein>
    <recommendedName>
        <fullName evidence="2">Brl1/Brr6 domain-containing protein</fullName>
    </recommendedName>
</protein>
<dbReference type="GO" id="GO:0006998">
    <property type="term" value="P:nuclear envelope organization"/>
    <property type="evidence" value="ECO:0007669"/>
    <property type="project" value="InterPro"/>
</dbReference>
<sequence length="178" mass="21053">MQRNLVHRRFNRQSPILLFNHNRKKNNFEKIPIKSKPRYDLATYLYYTVLSIILITATLVIGKIVLVCFDLVIQETETRYDLEFHKTNSLVLECKDNYFRNKCDSPTRKPIQKEKCDQYQQCMDFKTHSISKLKLMGMVLADGINSFADHLSYKSLAFLLAIIFIISRIQFSLFKFIK</sequence>
<accession>A0A151ZE83</accession>
<keyword evidence="1" id="KW-0812">Transmembrane</keyword>
<comment type="caution">
    <text evidence="3">The sequence shown here is derived from an EMBL/GenBank/DDBJ whole genome shotgun (WGS) entry which is preliminary data.</text>
</comment>
<dbReference type="PANTHER" id="PTHR28136">
    <property type="entry name" value="NUCLEUS EXPORT PROTEIN BRR6"/>
    <property type="match status" value="1"/>
</dbReference>
<dbReference type="AlphaFoldDB" id="A0A151ZE83"/>
<dbReference type="GO" id="GO:0055088">
    <property type="term" value="P:lipid homeostasis"/>
    <property type="evidence" value="ECO:0007669"/>
    <property type="project" value="InterPro"/>
</dbReference>
<evidence type="ECO:0000259" key="2">
    <source>
        <dbReference type="SMART" id="SM01042"/>
    </source>
</evidence>
<dbReference type="EMBL" id="LODT01000031">
    <property type="protein sequence ID" value="KYQ92268.1"/>
    <property type="molecule type" value="Genomic_DNA"/>
</dbReference>
<evidence type="ECO:0000313" key="4">
    <source>
        <dbReference type="Proteomes" id="UP000076078"/>
    </source>
</evidence>
<dbReference type="PANTHER" id="PTHR28136:SF1">
    <property type="entry name" value="NUCLEUS EXPORT PROTEIN BRL1"/>
    <property type="match status" value="1"/>
</dbReference>
<gene>
    <name evidence="3" type="ORF">DLAC_07116</name>
</gene>
<dbReference type="Pfam" id="PF10104">
    <property type="entry name" value="Brr6_like_C_C"/>
    <property type="match status" value="1"/>
</dbReference>
<dbReference type="InParanoid" id="A0A151ZE83"/>
<name>A0A151ZE83_TIELA</name>
<keyword evidence="4" id="KW-1185">Reference proteome</keyword>
<feature type="transmembrane region" description="Helical" evidence="1">
    <location>
        <begin position="44"/>
        <end position="73"/>
    </location>
</feature>
<organism evidence="3 4">
    <name type="scientific">Tieghemostelium lacteum</name>
    <name type="common">Slime mold</name>
    <name type="synonym">Dictyostelium lacteum</name>
    <dbReference type="NCBI Taxonomy" id="361077"/>
    <lineage>
        <taxon>Eukaryota</taxon>
        <taxon>Amoebozoa</taxon>
        <taxon>Evosea</taxon>
        <taxon>Eumycetozoa</taxon>
        <taxon>Dictyostelia</taxon>
        <taxon>Dictyosteliales</taxon>
        <taxon>Raperosteliaceae</taxon>
        <taxon>Tieghemostelium</taxon>
    </lineage>
</organism>
<proteinExistence type="predicted"/>
<feature type="transmembrane region" description="Helical" evidence="1">
    <location>
        <begin position="156"/>
        <end position="177"/>
    </location>
</feature>
<dbReference type="SMART" id="SM01042">
    <property type="entry name" value="Brr6_like_C_C"/>
    <property type="match status" value="1"/>
</dbReference>
<evidence type="ECO:0000313" key="3">
    <source>
        <dbReference type="EMBL" id="KYQ92268.1"/>
    </source>
</evidence>
<keyword evidence="1" id="KW-0472">Membrane</keyword>
<dbReference type="GO" id="GO:0031965">
    <property type="term" value="C:nuclear membrane"/>
    <property type="evidence" value="ECO:0007669"/>
    <property type="project" value="InterPro"/>
</dbReference>
<keyword evidence="1" id="KW-1133">Transmembrane helix</keyword>
<reference evidence="3 4" key="1">
    <citation type="submission" date="2015-12" db="EMBL/GenBank/DDBJ databases">
        <title>Dictyostelia acquired genes for synthesis and detection of signals that induce cell-type specialization by lateral gene transfer from prokaryotes.</title>
        <authorList>
            <person name="Gloeckner G."/>
            <person name="Schaap P."/>
        </authorList>
    </citation>
    <scope>NUCLEOTIDE SEQUENCE [LARGE SCALE GENOMIC DNA]</scope>
    <source>
        <strain evidence="3 4">TK</strain>
    </source>
</reference>
<dbReference type="Proteomes" id="UP000076078">
    <property type="component" value="Unassembled WGS sequence"/>
</dbReference>
<dbReference type="InterPro" id="IPR018767">
    <property type="entry name" value="Brl1/Brr6_dom"/>
</dbReference>